<dbReference type="InterPro" id="IPR010712">
    <property type="entry name" value="Arsenical-R_ArsD"/>
</dbReference>
<name>A0ABR7JMV0_9FIRM</name>
<evidence type="ECO:0000313" key="1">
    <source>
        <dbReference type="EMBL" id="MBC5996250.1"/>
    </source>
</evidence>
<evidence type="ECO:0000313" key="2">
    <source>
        <dbReference type="Proteomes" id="UP000609849"/>
    </source>
</evidence>
<dbReference type="RefSeq" id="WP_153972111.1">
    <property type="nucleotide sequence ID" value="NZ_JACRWE010000002.1"/>
</dbReference>
<protein>
    <submittedName>
        <fullName evidence="1">Arsenic metallochaperone ArsD family protein</fullName>
    </submittedName>
</protein>
<proteinExistence type="predicted"/>
<accession>A0ABR7JMV0</accession>
<dbReference type="Proteomes" id="UP000609849">
    <property type="component" value="Unassembled WGS sequence"/>
</dbReference>
<dbReference type="Pfam" id="PF06953">
    <property type="entry name" value="ArsD"/>
    <property type="match status" value="1"/>
</dbReference>
<gene>
    <name evidence="1" type="ORF">H8923_05705</name>
</gene>
<comment type="caution">
    <text evidence="1">The sequence shown here is derived from an EMBL/GenBank/DDBJ whole genome shotgun (WGS) entry which is preliminary data.</text>
</comment>
<keyword evidence="2" id="KW-1185">Reference proteome</keyword>
<organism evidence="1 2">
    <name type="scientific">Romboutsia faecis</name>
    <dbReference type="NCBI Taxonomy" id="2764597"/>
    <lineage>
        <taxon>Bacteria</taxon>
        <taxon>Bacillati</taxon>
        <taxon>Bacillota</taxon>
        <taxon>Clostridia</taxon>
        <taxon>Peptostreptococcales</taxon>
        <taxon>Peptostreptococcaceae</taxon>
        <taxon>Romboutsia</taxon>
    </lineage>
</organism>
<dbReference type="EMBL" id="JACRWE010000002">
    <property type="protein sequence ID" value="MBC5996250.1"/>
    <property type="molecule type" value="Genomic_DNA"/>
</dbReference>
<reference evidence="1 2" key="1">
    <citation type="submission" date="2020-08" db="EMBL/GenBank/DDBJ databases">
        <authorList>
            <person name="Liu C."/>
            <person name="Sun Q."/>
        </authorList>
    </citation>
    <scope>NUCLEOTIDE SEQUENCE [LARGE SCALE GENOMIC DNA]</scope>
    <source>
        <strain evidence="1 2">NSJ-18</strain>
    </source>
</reference>
<dbReference type="Gene3D" id="3.40.30.10">
    <property type="entry name" value="Glutaredoxin"/>
    <property type="match status" value="1"/>
</dbReference>
<sequence>MKIEIYEKNMYGVKGLVNSIMDEESLRIGDDLKQLKNEFKELEVARYEMAIKPRYISSLVNISENDNEYNSRSKVIGQLININTKDIGLISNENLPIVLVNGEIIKSGKYPNIDELRKRIELEKTNINCI</sequence>